<accession>A0A242MVR6</accession>
<dbReference type="AlphaFoldDB" id="A0A242MVR6"/>
<proteinExistence type="predicted"/>
<dbReference type="EMBL" id="NBTZ01000050">
    <property type="protein sequence ID" value="OTP75413.1"/>
    <property type="molecule type" value="Genomic_DNA"/>
</dbReference>
<feature type="compositionally biased region" description="Basic and acidic residues" evidence="1">
    <location>
        <begin position="283"/>
        <end position="295"/>
    </location>
</feature>
<protein>
    <submittedName>
        <fullName evidence="2">Uncharacterized protein</fullName>
    </submittedName>
</protein>
<evidence type="ECO:0000313" key="2">
    <source>
        <dbReference type="EMBL" id="OTP75413.1"/>
    </source>
</evidence>
<evidence type="ECO:0000313" key="3">
    <source>
        <dbReference type="Proteomes" id="UP000195221"/>
    </source>
</evidence>
<comment type="caution">
    <text evidence="2">The sequence shown here is derived from an EMBL/GenBank/DDBJ whole genome shotgun (WGS) entry which is preliminary data.</text>
</comment>
<gene>
    <name evidence="2" type="ORF">PAMC26577_13390</name>
</gene>
<feature type="region of interest" description="Disordered" evidence="1">
    <location>
        <begin position="266"/>
        <end position="295"/>
    </location>
</feature>
<dbReference type="Proteomes" id="UP000195221">
    <property type="component" value="Unassembled WGS sequence"/>
</dbReference>
<reference evidence="2 3" key="1">
    <citation type="submission" date="2017-03" db="EMBL/GenBank/DDBJ databases">
        <title>Genome analysis of strain PAMC 26577.</title>
        <authorList>
            <person name="Oh H.-M."/>
            <person name="Yang J.-A."/>
        </authorList>
    </citation>
    <scope>NUCLEOTIDE SEQUENCE [LARGE SCALE GENOMIC DNA]</scope>
    <source>
        <strain evidence="2 3">PAMC 26577</strain>
    </source>
</reference>
<evidence type="ECO:0000256" key="1">
    <source>
        <dbReference type="SAM" id="MobiDB-lite"/>
    </source>
</evidence>
<name>A0A242MVR6_CABSO</name>
<sequence length="295" mass="31291">MASSVDTLVDQSVQRADAAGVKLGPELVELMRTSYKGGALSQITAQVAALPASIPGGTAVTYSGVLQGKVPARALAQAYAQSEPGSYIIDNTAVGQYLGDEGTWTGAMRSLNSQLAGHGQPPISDKERFFVQEPAWRAASERFAEQAHGPMVSLVREPARESAFVQNELPITLANPKIPSVNGVPTSQLAKSASPVMEIAQGAEPIYAGFTSFNTSAGRVIVKPGQMSTVERTDNKTDRMIALFQEAMRAKGASESDIQRAGVVVKNELTKRSGDQQKAPTSPERHEKVGGERAR</sequence>
<dbReference type="RefSeq" id="WP_075357326.1">
    <property type="nucleotide sequence ID" value="NZ_MSRG01000009.1"/>
</dbReference>
<organism evidence="2 3">
    <name type="scientific">Caballeronia sordidicola</name>
    <name type="common">Burkholderia sordidicola</name>
    <dbReference type="NCBI Taxonomy" id="196367"/>
    <lineage>
        <taxon>Bacteria</taxon>
        <taxon>Pseudomonadati</taxon>
        <taxon>Pseudomonadota</taxon>
        <taxon>Betaproteobacteria</taxon>
        <taxon>Burkholderiales</taxon>
        <taxon>Burkholderiaceae</taxon>
        <taxon>Caballeronia</taxon>
    </lineage>
</organism>